<dbReference type="InterPro" id="IPR008920">
    <property type="entry name" value="TF_FadR/GntR_C"/>
</dbReference>
<evidence type="ECO:0000256" key="1">
    <source>
        <dbReference type="ARBA" id="ARBA00023015"/>
    </source>
</evidence>
<dbReference type="PANTHER" id="PTHR43537:SF5">
    <property type="entry name" value="UXU OPERON TRANSCRIPTIONAL REGULATOR"/>
    <property type="match status" value="1"/>
</dbReference>
<dbReference type="SUPFAM" id="SSF46785">
    <property type="entry name" value="Winged helix' DNA-binding domain"/>
    <property type="match status" value="1"/>
</dbReference>
<dbReference type="Proteomes" id="UP001354931">
    <property type="component" value="Unassembled WGS sequence"/>
</dbReference>
<sequence length="231" mass="25110">MRALVADDAQQKIKEFIVEGGLGPGDPLPTETELMERFAVSRNSLREALKSLQAKHIVEIRRGFGTYVGSMSLEPLIDGLAFRTVVGHRRGEDSLLELLQMREALEAGLMSSLVGRLGEAQLGVLDGLVRRMHEEVAGGGAIDAATDREFHLALYGPLANRLLSELLDAFWSAFHQSRPQDIGRAPENADGAELARMHGRIVDAVRAGDAEAAEAAVHAHFDDIRGRLSAR</sequence>
<comment type="caution">
    <text evidence="5">The sequence shown here is derived from an EMBL/GenBank/DDBJ whole genome shotgun (WGS) entry which is preliminary data.</text>
</comment>
<dbReference type="PANTHER" id="PTHR43537">
    <property type="entry name" value="TRANSCRIPTIONAL REGULATOR, GNTR FAMILY"/>
    <property type="match status" value="1"/>
</dbReference>
<accession>A0ABU6F8Q1</accession>
<proteinExistence type="predicted"/>
<dbReference type="EMBL" id="JAOZYC010000132">
    <property type="protein sequence ID" value="MEB8340364.1"/>
    <property type="molecule type" value="Genomic_DNA"/>
</dbReference>
<organism evidence="5 6">
    <name type="scientific">Streptomyces endophyticus</name>
    <dbReference type="NCBI Taxonomy" id="714166"/>
    <lineage>
        <taxon>Bacteria</taxon>
        <taxon>Bacillati</taxon>
        <taxon>Actinomycetota</taxon>
        <taxon>Actinomycetes</taxon>
        <taxon>Kitasatosporales</taxon>
        <taxon>Streptomycetaceae</taxon>
        <taxon>Streptomyces</taxon>
    </lineage>
</organism>
<evidence type="ECO:0000256" key="2">
    <source>
        <dbReference type="ARBA" id="ARBA00023125"/>
    </source>
</evidence>
<dbReference type="RefSeq" id="WP_326019233.1">
    <property type="nucleotide sequence ID" value="NZ_JAOZYC010000132.1"/>
</dbReference>
<evidence type="ECO:0000256" key="3">
    <source>
        <dbReference type="ARBA" id="ARBA00023163"/>
    </source>
</evidence>
<gene>
    <name evidence="5" type="ORF">OKJ99_22990</name>
</gene>
<reference evidence="5 6" key="1">
    <citation type="submission" date="2022-10" db="EMBL/GenBank/DDBJ databases">
        <authorList>
            <person name="Xie J."/>
            <person name="Shen N."/>
        </authorList>
    </citation>
    <scope>NUCLEOTIDE SEQUENCE [LARGE SCALE GENOMIC DNA]</scope>
    <source>
        <strain evidence="5 6">YIM65594</strain>
    </source>
</reference>
<dbReference type="Pfam" id="PF00392">
    <property type="entry name" value="GntR"/>
    <property type="match status" value="1"/>
</dbReference>
<dbReference type="PROSITE" id="PS50949">
    <property type="entry name" value="HTH_GNTR"/>
    <property type="match status" value="1"/>
</dbReference>
<dbReference type="SMART" id="SM00895">
    <property type="entry name" value="FCD"/>
    <property type="match status" value="1"/>
</dbReference>
<evidence type="ECO:0000313" key="6">
    <source>
        <dbReference type="Proteomes" id="UP001354931"/>
    </source>
</evidence>
<name>A0ABU6F8Q1_9ACTN</name>
<dbReference type="InterPro" id="IPR000524">
    <property type="entry name" value="Tscrpt_reg_HTH_GntR"/>
</dbReference>
<dbReference type="InterPro" id="IPR036388">
    <property type="entry name" value="WH-like_DNA-bd_sf"/>
</dbReference>
<evidence type="ECO:0000259" key="4">
    <source>
        <dbReference type="PROSITE" id="PS50949"/>
    </source>
</evidence>
<dbReference type="SMART" id="SM00345">
    <property type="entry name" value="HTH_GNTR"/>
    <property type="match status" value="1"/>
</dbReference>
<protein>
    <submittedName>
        <fullName evidence="5">GntR family transcriptional regulator</fullName>
    </submittedName>
</protein>
<feature type="domain" description="HTH gntR-type" evidence="4">
    <location>
        <begin position="3"/>
        <end position="71"/>
    </location>
</feature>
<dbReference type="CDD" id="cd07377">
    <property type="entry name" value="WHTH_GntR"/>
    <property type="match status" value="1"/>
</dbReference>
<keyword evidence="3" id="KW-0804">Transcription</keyword>
<keyword evidence="1" id="KW-0805">Transcription regulation</keyword>
<dbReference type="Gene3D" id="1.20.120.530">
    <property type="entry name" value="GntR ligand-binding domain-like"/>
    <property type="match status" value="1"/>
</dbReference>
<dbReference type="PRINTS" id="PR00035">
    <property type="entry name" value="HTHGNTR"/>
</dbReference>
<dbReference type="InterPro" id="IPR011711">
    <property type="entry name" value="GntR_C"/>
</dbReference>
<keyword evidence="2" id="KW-0238">DNA-binding</keyword>
<dbReference type="Gene3D" id="1.10.10.10">
    <property type="entry name" value="Winged helix-like DNA-binding domain superfamily/Winged helix DNA-binding domain"/>
    <property type="match status" value="1"/>
</dbReference>
<evidence type="ECO:0000313" key="5">
    <source>
        <dbReference type="EMBL" id="MEB8340364.1"/>
    </source>
</evidence>
<dbReference type="Pfam" id="PF07729">
    <property type="entry name" value="FCD"/>
    <property type="match status" value="1"/>
</dbReference>
<dbReference type="SUPFAM" id="SSF48008">
    <property type="entry name" value="GntR ligand-binding domain-like"/>
    <property type="match status" value="1"/>
</dbReference>
<keyword evidence="6" id="KW-1185">Reference proteome</keyword>
<dbReference type="InterPro" id="IPR036390">
    <property type="entry name" value="WH_DNA-bd_sf"/>
</dbReference>